<dbReference type="PRINTS" id="PR00039">
    <property type="entry name" value="HTHLYSR"/>
</dbReference>
<keyword evidence="4" id="KW-0010">Activator</keyword>
<evidence type="ECO:0000256" key="4">
    <source>
        <dbReference type="ARBA" id="ARBA00023159"/>
    </source>
</evidence>
<protein>
    <recommendedName>
        <fullName evidence="6">Probable hydrogen peroxide-inducible genes activator</fullName>
    </recommendedName>
</protein>
<comment type="function">
    <text evidence="7">Required for the induction the katG gene for catalase. Involved in the response to hydrogen peroxide.</text>
</comment>
<dbReference type="PANTHER" id="PTHR30346">
    <property type="entry name" value="TRANSCRIPTIONAL DUAL REGULATOR HCAR-RELATED"/>
    <property type="match status" value="1"/>
</dbReference>
<dbReference type="GO" id="GO:0003700">
    <property type="term" value="F:DNA-binding transcription factor activity"/>
    <property type="evidence" value="ECO:0007669"/>
    <property type="project" value="InterPro"/>
</dbReference>
<dbReference type="AlphaFoldDB" id="A0A7I7QIK4"/>
<evidence type="ECO:0000256" key="7">
    <source>
        <dbReference type="ARBA" id="ARBA00056658"/>
    </source>
</evidence>
<reference evidence="9 10" key="1">
    <citation type="journal article" date="2019" name="Emerg. Microbes Infect.">
        <title>Comprehensive subspecies identification of 175 nontuberculous mycobacteria species based on 7547 genomic profiles.</title>
        <authorList>
            <person name="Matsumoto Y."/>
            <person name="Kinjo T."/>
            <person name="Motooka D."/>
            <person name="Nabeya D."/>
            <person name="Jung N."/>
            <person name="Uechi K."/>
            <person name="Horii T."/>
            <person name="Iida T."/>
            <person name="Fujita J."/>
            <person name="Nakamura S."/>
        </authorList>
    </citation>
    <scope>NUCLEOTIDE SEQUENCE [LARGE SCALE GENOMIC DNA]</scope>
    <source>
        <strain evidence="9 10">JCM 17899</strain>
    </source>
</reference>
<gene>
    <name evidence="9" type="ORF">MSEDJ_00130</name>
</gene>
<evidence type="ECO:0000259" key="8">
    <source>
        <dbReference type="PROSITE" id="PS50931"/>
    </source>
</evidence>
<evidence type="ECO:0000256" key="6">
    <source>
        <dbReference type="ARBA" id="ARBA00040885"/>
    </source>
</evidence>
<dbReference type="InterPro" id="IPR036388">
    <property type="entry name" value="WH-like_DNA-bd_sf"/>
</dbReference>
<keyword evidence="10" id="KW-1185">Reference proteome</keyword>
<dbReference type="SUPFAM" id="SSF53850">
    <property type="entry name" value="Periplasmic binding protein-like II"/>
    <property type="match status" value="1"/>
</dbReference>
<sequence>MPWDAPVTIATRGVEVVMSWSLLDVTIIRTRRGRVALHFDETGLLAAGRRGLSLAYADRVELRQLRYFVTVADELNFGRAADRLRIAGPSLSQQIKSLERDLKVQLFDRDRRSVALTAAGSALLPRARALIGQADELRREALGLSSSEPVRIGCVQWCPTDWAERAAGVARVRVDTWVMPSHAQAARVADGSLDLAICWVERPDLDALELDARLVGTDRLYAVSMGQDASPVEAGHLTVLLDSDEASWSSWNRYAAEFARESGARVVRVDDGGVTGSTFFDHVRRLRGPVLNNPKGQNDATPSDLVRRPVIDPMPVWTWSLVWRRGEANPSVHAVVDAFTADTDASALTEPGTWLTAGDPHRAGN</sequence>
<evidence type="ECO:0000256" key="5">
    <source>
        <dbReference type="ARBA" id="ARBA00023163"/>
    </source>
</evidence>
<accession>A0A7I7QIK4</accession>
<keyword evidence="5" id="KW-0804">Transcription</keyword>
<dbReference type="PANTHER" id="PTHR30346:SF0">
    <property type="entry name" value="HCA OPERON TRANSCRIPTIONAL ACTIVATOR HCAR"/>
    <property type="match status" value="1"/>
</dbReference>
<proteinExistence type="inferred from homology"/>
<dbReference type="FunFam" id="1.10.10.10:FF:000001">
    <property type="entry name" value="LysR family transcriptional regulator"/>
    <property type="match status" value="1"/>
</dbReference>
<dbReference type="GO" id="GO:0003677">
    <property type="term" value="F:DNA binding"/>
    <property type="evidence" value="ECO:0007669"/>
    <property type="project" value="UniProtKB-KW"/>
</dbReference>
<dbReference type="PROSITE" id="PS50931">
    <property type="entry name" value="HTH_LYSR"/>
    <property type="match status" value="1"/>
</dbReference>
<keyword evidence="3" id="KW-0238">DNA-binding</keyword>
<dbReference type="Gene3D" id="1.10.10.10">
    <property type="entry name" value="Winged helix-like DNA-binding domain superfamily/Winged helix DNA-binding domain"/>
    <property type="match status" value="1"/>
</dbReference>
<evidence type="ECO:0000313" key="10">
    <source>
        <dbReference type="Proteomes" id="UP000467193"/>
    </source>
</evidence>
<keyword evidence="2" id="KW-0805">Transcription regulation</keyword>
<dbReference type="InterPro" id="IPR000847">
    <property type="entry name" value="LysR_HTH_N"/>
</dbReference>
<evidence type="ECO:0000313" key="9">
    <source>
        <dbReference type="EMBL" id="BBY25917.1"/>
    </source>
</evidence>
<dbReference type="SUPFAM" id="SSF46785">
    <property type="entry name" value="Winged helix' DNA-binding domain"/>
    <property type="match status" value="1"/>
</dbReference>
<organism evidence="9 10">
    <name type="scientific">Mycolicibacterium sediminis</name>
    <dbReference type="NCBI Taxonomy" id="1286180"/>
    <lineage>
        <taxon>Bacteria</taxon>
        <taxon>Bacillati</taxon>
        <taxon>Actinomycetota</taxon>
        <taxon>Actinomycetes</taxon>
        <taxon>Mycobacteriales</taxon>
        <taxon>Mycobacteriaceae</taxon>
        <taxon>Mycolicibacterium</taxon>
    </lineage>
</organism>
<comment type="similarity">
    <text evidence="1">Belongs to the LysR transcriptional regulatory family.</text>
</comment>
<dbReference type="EMBL" id="AP022588">
    <property type="protein sequence ID" value="BBY25917.1"/>
    <property type="molecule type" value="Genomic_DNA"/>
</dbReference>
<evidence type="ECO:0000256" key="2">
    <source>
        <dbReference type="ARBA" id="ARBA00023015"/>
    </source>
</evidence>
<dbReference type="InterPro" id="IPR036390">
    <property type="entry name" value="WH_DNA-bd_sf"/>
</dbReference>
<dbReference type="Pfam" id="PF00126">
    <property type="entry name" value="HTH_1"/>
    <property type="match status" value="1"/>
</dbReference>
<dbReference type="KEGG" id="msei:MSEDJ_00130"/>
<name>A0A7I7QIK4_9MYCO</name>
<evidence type="ECO:0000256" key="3">
    <source>
        <dbReference type="ARBA" id="ARBA00023125"/>
    </source>
</evidence>
<dbReference type="Proteomes" id="UP000467193">
    <property type="component" value="Chromosome"/>
</dbReference>
<dbReference type="GO" id="GO:0032993">
    <property type="term" value="C:protein-DNA complex"/>
    <property type="evidence" value="ECO:0007669"/>
    <property type="project" value="TreeGrafter"/>
</dbReference>
<evidence type="ECO:0000256" key="1">
    <source>
        <dbReference type="ARBA" id="ARBA00009437"/>
    </source>
</evidence>
<feature type="domain" description="HTH lysR-type" evidence="8">
    <location>
        <begin position="60"/>
        <end position="117"/>
    </location>
</feature>